<keyword evidence="2" id="KW-0004">4Fe-4S</keyword>
<dbReference type="GO" id="GO:0005886">
    <property type="term" value="C:plasma membrane"/>
    <property type="evidence" value="ECO:0007669"/>
    <property type="project" value="TreeGrafter"/>
</dbReference>
<evidence type="ECO:0000256" key="5">
    <source>
        <dbReference type="ARBA" id="ARBA00023004"/>
    </source>
</evidence>
<name>A0A8T3V4L6_9EURY</name>
<dbReference type="InterPro" id="IPR017896">
    <property type="entry name" value="4Fe4S_Fe-S-bd"/>
</dbReference>
<accession>A0A8T3V4L6</accession>
<evidence type="ECO:0000313" key="8">
    <source>
        <dbReference type="EMBL" id="MBE6501241.1"/>
    </source>
</evidence>
<dbReference type="InterPro" id="IPR017900">
    <property type="entry name" value="4Fe4S_Fe_S_CS"/>
</dbReference>
<dbReference type="GO" id="GO:0046872">
    <property type="term" value="F:metal ion binding"/>
    <property type="evidence" value="ECO:0007669"/>
    <property type="project" value="UniProtKB-KW"/>
</dbReference>
<evidence type="ECO:0000256" key="4">
    <source>
        <dbReference type="ARBA" id="ARBA00023002"/>
    </source>
</evidence>
<comment type="caution">
    <text evidence="8">The sequence shown here is derived from an EMBL/GenBank/DDBJ whole genome shotgun (WGS) entry which is preliminary data.</text>
</comment>
<evidence type="ECO:0000259" key="7">
    <source>
        <dbReference type="PROSITE" id="PS51379"/>
    </source>
</evidence>
<organism evidence="8 9">
    <name type="scientific">Methanobrevibacter thaueri</name>
    <dbReference type="NCBI Taxonomy" id="190975"/>
    <lineage>
        <taxon>Archaea</taxon>
        <taxon>Methanobacteriati</taxon>
        <taxon>Methanobacteriota</taxon>
        <taxon>Methanomada group</taxon>
        <taxon>Methanobacteria</taxon>
        <taxon>Methanobacteriales</taxon>
        <taxon>Methanobacteriaceae</taxon>
        <taxon>Methanobrevibacter</taxon>
    </lineage>
</organism>
<dbReference type="PANTHER" id="PTHR43255:SF1">
    <property type="entry name" value="IRON-SULFUR-BINDING OXIDOREDUCTASE FADF-RELATED"/>
    <property type="match status" value="1"/>
</dbReference>
<dbReference type="EMBL" id="SUTK01000006">
    <property type="protein sequence ID" value="MBE6501241.1"/>
    <property type="molecule type" value="Genomic_DNA"/>
</dbReference>
<dbReference type="InterPro" id="IPR009051">
    <property type="entry name" value="Helical_ferredxn"/>
</dbReference>
<dbReference type="Proteomes" id="UP000783037">
    <property type="component" value="Unassembled WGS sequence"/>
</dbReference>
<dbReference type="PROSITE" id="PS00198">
    <property type="entry name" value="4FE4S_FER_1"/>
    <property type="match status" value="2"/>
</dbReference>
<dbReference type="PANTHER" id="PTHR43255">
    <property type="entry name" value="IRON-SULFUR-BINDING OXIDOREDUCTASE FADF-RELATED-RELATED"/>
    <property type="match status" value="1"/>
</dbReference>
<evidence type="ECO:0000256" key="1">
    <source>
        <dbReference type="ARBA" id="ARBA00007097"/>
    </source>
</evidence>
<dbReference type="GO" id="GO:0051539">
    <property type="term" value="F:4 iron, 4 sulfur cluster binding"/>
    <property type="evidence" value="ECO:0007669"/>
    <property type="project" value="UniProtKB-KW"/>
</dbReference>
<keyword evidence="3" id="KW-0479">Metal-binding</keyword>
<dbReference type="PROSITE" id="PS51379">
    <property type="entry name" value="4FE4S_FER_2"/>
    <property type="match status" value="1"/>
</dbReference>
<dbReference type="SUPFAM" id="SSF46548">
    <property type="entry name" value="alpha-helical ferredoxin"/>
    <property type="match status" value="1"/>
</dbReference>
<reference evidence="8" key="1">
    <citation type="submission" date="2019-04" db="EMBL/GenBank/DDBJ databases">
        <title>Evolution of Biomass-Degrading Anaerobic Consortia Revealed by Metagenomics.</title>
        <authorList>
            <person name="Peng X."/>
        </authorList>
    </citation>
    <scope>NUCLEOTIDE SEQUENCE</scope>
    <source>
        <strain evidence="8">SIG18</strain>
    </source>
</reference>
<keyword evidence="5" id="KW-0408">Iron</keyword>
<keyword evidence="6" id="KW-0411">Iron-sulfur</keyword>
<gene>
    <name evidence="8" type="ORF">E7Z79_02230</name>
</gene>
<protein>
    <submittedName>
        <fullName evidence="8">4Fe-4S dicluster domain-containing protein</fullName>
    </submittedName>
</protein>
<dbReference type="NCBIfam" id="NF041890">
    <property type="entry name" value="hdrC_Methbact"/>
    <property type="match status" value="1"/>
</dbReference>
<keyword evidence="4" id="KW-0560">Oxidoreductase</keyword>
<dbReference type="Pfam" id="PF13183">
    <property type="entry name" value="Fer4_8"/>
    <property type="match status" value="1"/>
</dbReference>
<dbReference type="AlphaFoldDB" id="A0A8T3V4L6"/>
<comment type="similarity">
    <text evidence="1">Belongs to the HdrC family.</text>
</comment>
<evidence type="ECO:0000256" key="3">
    <source>
        <dbReference type="ARBA" id="ARBA00022723"/>
    </source>
</evidence>
<evidence type="ECO:0000256" key="6">
    <source>
        <dbReference type="ARBA" id="ARBA00023014"/>
    </source>
</evidence>
<sequence>MTTQRINDSPIDFAEKIIRDVKNSKEDGVLKCVQCGMCTSTCPAARHSDYNPRDIIERVLEGDETIIDDDNIWNCFYCYTCHSVCPVGNSVCEVNQILKQIAIESEKGYDKLYEYLGFADSYFTAAIGAIPERFFADIDRDVPGWWEFRQNLDEIRNELELDPPLMPSEDVIDEVSKILTITGFKDKIERIRQTEEGDNEEHTD</sequence>
<dbReference type="RefSeq" id="WP_303738354.1">
    <property type="nucleotide sequence ID" value="NZ_SUTK01000006.1"/>
</dbReference>
<evidence type="ECO:0000256" key="2">
    <source>
        <dbReference type="ARBA" id="ARBA00022485"/>
    </source>
</evidence>
<dbReference type="Gene3D" id="1.10.1060.10">
    <property type="entry name" value="Alpha-helical ferredoxin"/>
    <property type="match status" value="1"/>
</dbReference>
<evidence type="ECO:0000313" key="9">
    <source>
        <dbReference type="Proteomes" id="UP000783037"/>
    </source>
</evidence>
<dbReference type="GO" id="GO:0016491">
    <property type="term" value="F:oxidoreductase activity"/>
    <property type="evidence" value="ECO:0007669"/>
    <property type="project" value="UniProtKB-KW"/>
</dbReference>
<proteinExistence type="inferred from homology"/>
<feature type="domain" description="4Fe-4S ferredoxin-type" evidence="7">
    <location>
        <begin position="22"/>
        <end position="53"/>
    </location>
</feature>
<dbReference type="InterPro" id="IPR051460">
    <property type="entry name" value="HdrC_iron-sulfur_subunit"/>
</dbReference>